<comment type="caution">
    <text evidence="2">The sequence shown here is derived from an EMBL/GenBank/DDBJ whole genome shotgun (WGS) entry which is preliminary data.</text>
</comment>
<dbReference type="EMBL" id="JACAZI010000012">
    <property type="protein sequence ID" value="KAF7346963.1"/>
    <property type="molecule type" value="Genomic_DNA"/>
</dbReference>
<gene>
    <name evidence="2" type="ORF">MVEN_01449000</name>
</gene>
<name>A0A8H7CTL0_9AGAR</name>
<organism evidence="2 3">
    <name type="scientific">Mycena venus</name>
    <dbReference type="NCBI Taxonomy" id="2733690"/>
    <lineage>
        <taxon>Eukaryota</taxon>
        <taxon>Fungi</taxon>
        <taxon>Dikarya</taxon>
        <taxon>Basidiomycota</taxon>
        <taxon>Agaricomycotina</taxon>
        <taxon>Agaricomycetes</taxon>
        <taxon>Agaricomycetidae</taxon>
        <taxon>Agaricales</taxon>
        <taxon>Marasmiineae</taxon>
        <taxon>Mycenaceae</taxon>
        <taxon>Mycena</taxon>
    </lineage>
</organism>
<reference evidence="2" key="1">
    <citation type="submission" date="2020-05" db="EMBL/GenBank/DDBJ databases">
        <title>Mycena genomes resolve the evolution of fungal bioluminescence.</title>
        <authorList>
            <person name="Tsai I.J."/>
        </authorList>
    </citation>
    <scope>NUCLEOTIDE SEQUENCE</scope>
    <source>
        <strain evidence="2">CCC161011</strain>
    </source>
</reference>
<protein>
    <submittedName>
        <fullName evidence="2">Uncharacterized protein</fullName>
    </submittedName>
</protein>
<keyword evidence="3" id="KW-1185">Reference proteome</keyword>
<evidence type="ECO:0000313" key="2">
    <source>
        <dbReference type="EMBL" id="KAF7346963.1"/>
    </source>
</evidence>
<dbReference type="AlphaFoldDB" id="A0A8H7CTL0"/>
<accession>A0A8H7CTL0</accession>
<dbReference type="OrthoDB" id="3063557at2759"/>
<sequence length="573" mass="63511">MGDETHTTPGQPAPSPSLHSRGGLGYAAVSNTAAGNIYMIDCNTTSFITYTAAPQAAAPFAYANAEITSNSTPGDQVSALRLFSYGGIFPGSPNFGVAGGASARIMTNSSTTPAALSAFRMVPLADIDLQHEIHLNDATGVVGRQRGQPYVRRIYSARVRGRNTTVALYEGSGAEEEWRKDVEHYMSLRQMSGVASSGRIHATLFHDDLVPFQHFVDLHQYSLFLTLYLYVYCSMEFVQAARDYLSSPSGLQPLLVKSQTDCTVWIRRSTGSLCVDLMRPGNTFDFSDYELSAWPPSMPRLSPSTTLASVMDTLAVEQYHGICRLYSTLWRPILISTSMEVHLGVVIYLPSGTQFEDSVEIAFLRNADENLPQWESYGGRLGQVTEEGWTRFSSADVCNSILTLRRIRMGQPWLSQASYIFNCLKVTSNFEDYALLDIIQFQIIISANTGTPPAGFLFLCPQDDFQTRPSSYCWPEYPAYWSLDPSGDERLITEDAIRLGFPSLQLRTVVWLRSWDTAIYAGLRLVHQAKGFDPDSQEIAEHIGYPLYQFSNETEPLFAHGKSTFLPSSLVCG</sequence>
<evidence type="ECO:0000313" key="3">
    <source>
        <dbReference type="Proteomes" id="UP000620124"/>
    </source>
</evidence>
<proteinExistence type="predicted"/>
<feature type="region of interest" description="Disordered" evidence="1">
    <location>
        <begin position="1"/>
        <end position="21"/>
    </location>
</feature>
<dbReference type="Proteomes" id="UP000620124">
    <property type="component" value="Unassembled WGS sequence"/>
</dbReference>
<evidence type="ECO:0000256" key="1">
    <source>
        <dbReference type="SAM" id="MobiDB-lite"/>
    </source>
</evidence>